<dbReference type="Proteomes" id="UP000015105">
    <property type="component" value="Chromosome 1D"/>
</dbReference>
<evidence type="ECO:0000313" key="3">
    <source>
        <dbReference type="Proteomes" id="UP000015105"/>
    </source>
</evidence>
<organism evidence="2 3">
    <name type="scientific">Aegilops tauschii subsp. strangulata</name>
    <name type="common">Goatgrass</name>
    <dbReference type="NCBI Taxonomy" id="200361"/>
    <lineage>
        <taxon>Eukaryota</taxon>
        <taxon>Viridiplantae</taxon>
        <taxon>Streptophyta</taxon>
        <taxon>Embryophyta</taxon>
        <taxon>Tracheophyta</taxon>
        <taxon>Spermatophyta</taxon>
        <taxon>Magnoliopsida</taxon>
        <taxon>Liliopsida</taxon>
        <taxon>Poales</taxon>
        <taxon>Poaceae</taxon>
        <taxon>BOP clade</taxon>
        <taxon>Pooideae</taxon>
        <taxon>Triticodae</taxon>
        <taxon>Triticeae</taxon>
        <taxon>Triticinae</taxon>
        <taxon>Aegilops</taxon>
    </lineage>
</organism>
<name>A0A452YTS1_AEGTS</name>
<protein>
    <recommendedName>
        <fullName evidence="1">RNase H type-1 domain-containing protein</fullName>
    </recommendedName>
</protein>
<dbReference type="InterPro" id="IPR052929">
    <property type="entry name" value="RNase_H-like_EbsB-rel"/>
</dbReference>
<dbReference type="PANTHER" id="PTHR47074:SF47">
    <property type="entry name" value="RNASE H TYPE-1 DOMAIN-CONTAINING PROTEIN"/>
    <property type="match status" value="1"/>
</dbReference>
<reference evidence="2" key="4">
    <citation type="submission" date="2019-03" db="UniProtKB">
        <authorList>
            <consortium name="EnsemblPlants"/>
        </authorList>
    </citation>
    <scope>IDENTIFICATION</scope>
</reference>
<dbReference type="PANTHER" id="PTHR47074">
    <property type="entry name" value="BNAC02G40300D PROTEIN"/>
    <property type="match status" value="1"/>
</dbReference>
<dbReference type="CDD" id="cd06222">
    <property type="entry name" value="RNase_H_like"/>
    <property type="match status" value="1"/>
</dbReference>
<evidence type="ECO:0000313" key="2">
    <source>
        <dbReference type="EnsemblPlants" id="AET1Gv20531200.1"/>
    </source>
</evidence>
<dbReference type="InterPro" id="IPR044730">
    <property type="entry name" value="RNase_H-like_dom_plant"/>
</dbReference>
<dbReference type="SUPFAM" id="SSF53098">
    <property type="entry name" value="Ribonuclease H-like"/>
    <property type="match status" value="1"/>
</dbReference>
<dbReference type="Pfam" id="PF13456">
    <property type="entry name" value="RVT_3"/>
    <property type="match status" value="1"/>
</dbReference>
<feature type="domain" description="RNase H type-1" evidence="1">
    <location>
        <begin position="13"/>
        <end position="134"/>
    </location>
</feature>
<dbReference type="AlphaFoldDB" id="A0A452YTS1"/>
<dbReference type="EnsemblPlants" id="AET1Gv20531200.1">
    <property type="protein sequence ID" value="AET1Gv20531200.1"/>
    <property type="gene ID" value="AET1Gv20531200"/>
</dbReference>
<dbReference type="InterPro" id="IPR012337">
    <property type="entry name" value="RNaseH-like_sf"/>
</dbReference>
<reference evidence="2" key="5">
    <citation type="journal article" date="2021" name="G3 (Bethesda)">
        <title>Aegilops tauschii genome assembly Aet v5.0 features greater sequence contiguity and improved annotation.</title>
        <authorList>
            <person name="Wang L."/>
            <person name="Zhu T."/>
            <person name="Rodriguez J.C."/>
            <person name="Deal K.R."/>
            <person name="Dubcovsky J."/>
            <person name="McGuire P.E."/>
            <person name="Lux T."/>
            <person name="Spannagl M."/>
            <person name="Mayer K.F.X."/>
            <person name="Baldrich P."/>
            <person name="Meyers B.C."/>
            <person name="Huo N."/>
            <person name="Gu Y.Q."/>
            <person name="Zhou H."/>
            <person name="Devos K.M."/>
            <person name="Bennetzen J.L."/>
            <person name="Unver T."/>
            <person name="Budak H."/>
            <person name="Gulick P.J."/>
            <person name="Galiba G."/>
            <person name="Kalapos B."/>
            <person name="Nelson D.R."/>
            <person name="Li P."/>
            <person name="You F.M."/>
            <person name="Luo M.C."/>
            <person name="Dvorak J."/>
        </authorList>
    </citation>
    <scope>NUCLEOTIDE SEQUENCE [LARGE SCALE GENOMIC DNA]</scope>
    <source>
        <strain evidence="2">cv. AL8/78</strain>
    </source>
</reference>
<dbReference type="Gene3D" id="3.30.420.10">
    <property type="entry name" value="Ribonuclease H-like superfamily/Ribonuclease H"/>
    <property type="match status" value="1"/>
</dbReference>
<dbReference type="InterPro" id="IPR002156">
    <property type="entry name" value="RNaseH_domain"/>
</dbReference>
<dbReference type="GO" id="GO:0003676">
    <property type="term" value="F:nucleic acid binding"/>
    <property type="evidence" value="ECO:0007669"/>
    <property type="project" value="InterPro"/>
</dbReference>
<sequence>GWSRPPMGFVKLNVDASFDHDLLRGTAGAVLRDDKGNFIVGGYWKIDWCADVLTAEAMALRFGLILAQKVGCNRLIINSDNMEVIDTMRNGGQSAGVGAAVFEDCYFMACDFPLTRFEHCNRVANKVAHELARLAKVFVTRDWFEEPMENIVPLLIDDVTIISN</sequence>
<reference evidence="3" key="1">
    <citation type="journal article" date="2014" name="Science">
        <title>Ancient hybridizations among the ancestral genomes of bread wheat.</title>
        <authorList>
            <consortium name="International Wheat Genome Sequencing Consortium,"/>
            <person name="Marcussen T."/>
            <person name="Sandve S.R."/>
            <person name="Heier L."/>
            <person name="Spannagl M."/>
            <person name="Pfeifer M."/>
            <person name="Jakobsen K.S."/>
            <person name="Wulff B.B."/>
            <person name="Steuernagel B."/>
            <person name="Mayer K.F."/>
            <person name="Olsen O.A."/>
        </authorList>
    </citation>
    <scope>NUCLEOTIDE SEQUENCE [LARGE SCALE GENOMIC DNA]</scope>
    <source>
        <strain evidence="3">cv. AL8/78</strain>
    </source>
</reference>
<keyword evidence="3" id="KW-1185">Reference proteome</keyword>
<dbReference type="Gramene" id="AET1Gv20531200.1">
    <property type="protein sequence ID" value="AET1Gv20531200.1"/>
    <property type="gene ID" value="AET1Gv20531200"/>
</dbReference>
<evidence type="ECO:0000259" key="1">
    <source>
        <dbReference type="Pfam" id="PF13456"/>
    </source>
</evidence>
<proteinExistence type="predicted"/>
<reference evidence="3" key="2">
    <citation type="journal article" date="2017" name="Nat. Plants">
        <title>The Aegilops tauschii genome reveals multiple impacts of transposons.</title>
        <authorList>
            <person name="Zhao G."/>
            <person name="Zou C."/>
            <person name="Li K."/>
            <person name="Wang K."/>
            <person name="Li T."/>
            <person name="Gao L."/>
            <person name="Zhang X."/>
            <person name="Wang H."/>
            <person name="Yang Z."/>
            <person name="Liu X."/>
            <person name="Jiang W."/>
            <person name="Mao L."/>
            <person name="Kong X."/>
            <person name="Jiao Y."/>
            <person name="Jia J."/>
        </authorList>
    </citation>
    <scope>NUCLEOTIDE SEQUENCE [LARGE SCALE GENOMIC DNA]</scope>
    <source>
        <strain evidence="3">cv. AL8/78</strain>
    </source>
</reference>
<dbReference type="InterPro" id="IPR036397">
    <property type="entry name" value="RNaseH_sf"/>
</dbReference>
<dbReference type="GO" id="GO:0004523">
    <property type="term" value="F:RNA-DNA hybrid ribonuclease activity"/>
    <property type="evidence" value="ECO:0007669"/>
    <property type="project" value="InterPro"/>
</dbReference>
<dbReference type="STRING" id="200361.A0A452YTS1"/>
<reference evidence="2" key="3">
    <citation type="journal article" date="2017" name="Nature">
        <title>Genome sequence of the progenitor of the wheat D genome Aegilops tauschii.</title>
        <authorList>
            <person name="Luo M.C."/>
            <person name="Gu Y.Q."/>
            <person name="Puiu D."/>
            <person name="Wang H."/>
            <person name="Twardziok S.O."/>
            <person name="Deal K.R."/>
            <person name="Huo N."/>
            <person name="Zhu T."/>
            <person name="Wang L."/>
            <person name="Wang Y."/>
            <person name="McGuire P.E."/>
            <person name="Liu S."/>
            <person name="Long H."/>
            <person name="Ramasamy R.K."/>
            <person name="Rodriguez J.C."/>
            <person name="Van S.L."/>
            <person name="Yuan L."/>
            <person name="Wang Z."/>
            <person name="Xia Z."/>
            <person name="Xiao L."/>
            <person name="Anderson O.D."/>
            <person name="Ouyang S."/>
            <person name="Liang Y."/>
            <person name="Zimin A.V."/>
            <person name="Pertea G."/>
            <person name="Qi P."/>
            <person name="Bennetzen J.L."/>
            <person name="Dai X."/>
            <person name="Dawson M.W."/>
            <person name="Muller H.G."/>
            <person name="Kugler K."/>
            <person name="Rivarola-Duarte L."/>
            <person name="Spannagl M."/>
            <person name="Mayer K.F.X."/>
            <person name="Lu F.H."/>
            <person name="Bevan M.W."/>
            <person name="Leroy P."/>
            <person name="Li P."/>
            <person name="You F.M."/>
            <person name="Sun Q."/>
            <person name="Liu Z."/>
            <person name="Lyons E."/>
            <person name="Wicker T."/>
            <person name="Salzberg S.L."/>
            <person name="Devos K.M."/>
            <person name="Dvorak J."/>
        </authorList>
    </citation>
    <scope>NUCLEOTIDE SEQUENCE [LARGE SCALE GENOMIC DNA]</scope>
    <source>
        <strain evidence="2">cv. AL8/78</strain>
    </source>
</reference>
<accession>A0A452YTS1</accession>